<dbReference type="Gene3D" id="3.20.20.450">
    <property type="entry name" value="EAL domain"/>
    <property type="match status" value="1"/>
</dbReference>
<dbReference type="InterPro" id="IPR001633">
    <property type="entry name" value="EAL_dom"/>
</dbReference>
<dbReference type="GO" id="GO:0071111">
    <property type="term" value="F:cyclic-guanylate-specific phosphodiesterase activity"/>
    <property type="evidence" value="ECO:0007669"/>
    <property type="project" value="InterPro"/>
</dbReference>
<dbReference type="Pfam" id="PF00563">
    <property type="entry name" value="EAL"/>
    <property type="match status" value="1"/>
</dbReference>
<dbReference type="SMART" id="SM00267">
    <property type="entry name" value="GGDEF"/>
    <property type="match status" value="1"/>
</dbReference>
<dbReference type="Pfam" id="PF00990">
    <property type="entry name" value="GGDEF"/>
    <property type="match status" value="1"/>
</dbReference>
<accession>A0A3B0YRB7</accession>
<dbReference type="InterPro" id="IPR000160">
    <property type="entry name" value="GGDEF_dom"/>
</dbReference>
<dbReference type="InterPro" id="IPR035919">
    <property type="entry name" value="EAL_sf"/>
</dbReference>
<dbReference type="AlphaFoldDB" id="A0A3B0YRB7"/>
<dbReference type="InterPro" id="IPR050706">
    <property type="entry name" value="Cyclic-di-GMP_PDE-like"/>
</dbReference>
<protein>
    <submittedName>
        <fullName evidence="3">Diguanylate cyclase/phosphodiesterase (GGDEF &amp; EAL domains) with PAS/PAC sensor(S)</fullName>
    </submittedName>
</protein>
<organism evidence="3">
    <name type="scientific">hydrothermal vent metagenome</name>
    <dbReference type="NCBI Taxonomy" id="652676"/>
    <lineage>
        <taxon>unclassified sequences</taxon>
        <taxon>metagenomes</taxon>
        <taxon>ecological metagenomes</taxon>
    </lineage>
</organism>
<evidence type="ECO:0000313" key="3">
    <source>
        <dbReference type="EMBL" id="VAW79260.1"/>
    </source>
</evidence>
<name>A0A3B0YRB7_9ZZZZ</name>
<dbReference type="PANTHER" id="PTHR33121:SF79">
    <property type="entry name" value="CYCLIC DI-GMP PHOSPHODIESTERASE PDED-RELATED"/>
    <property type="match status" value="1"/>
</dbReference>
<feature type="domain" description="GGDEF" evidence="2">
    <location>
        <begin position="29"/>
        <end position="162"/>
    </location>
</feature>
<evidence type="ECO:0000259" key="2">
    <source>
        <dbReference type="PROSITE" id="PS50887"/>
    </source>
</evidence>
<proteinExistence type="predicted"/>
<dbReference type="CDD" id="cd01949">
    <property type="entry name" value="GGDEF"/>
    <property type="match status" value="1"/>
</dbReference>
<dbReference type="PROSITE" id="PS50887">
    <property type="entry name" value="GGDEF"/>
    <property type="match status" value="1"/>
</dbReference>
<dbReference type="PROSITE" id="PS50883">
    <property type="entry name" value="EAL"/>
    <property type="match status" value="1"/>
</dbReference>
<dbReference type="InterPro" id="IPR029787">
    <property type="entry name" value="Nucleotide_cyclase"/>
</dbReference>
<feature type="domain" description="EAL" evidence="1">
    <location>
        <begin position="170"/>
        <end position="423"/>
    </location>
</feature>
<dbReference type="InterPro" id="IPR043128">
    <property type="entry name" value="Rev_trsase/Diguanyl_cyclase"/>
</dbReference>
<dbReference type="SUPFAM" id="SSF55073">
    <property type="entry name" value="Nucleotide cyclase"/>
    <property type="match status" value="1"/>
</dbReference>
<sequence length="430" mass="47385">MSFREACLGRDQLPGCVSDAINMAESRGQRCALLAINLCRFREVNVDFGFDTGDKVLVQLVERINGILKSDDKLFHIGNDEFVVLLENIKSPQVAGLALGRVLDALDKDFDISGQMLSLIAQGGAALYPDHVSRADMLLVAADAALMEARDRGKRFLLFDNALREGRRTHADLRAKLGEALEGNELQLYYQPQIKMCDGSVSGFEALARWQHDELGWVGPDQFIPVAESCGLIEKLTYWSFNVALRESAKLCLEGSSTTISINLSAKLLASNEVVDLLARAINIWGADPSRLVLEVTESAMMADPQAALDILLKIHAMGVTLSIDDFGTGYSSLDYLKRLPVSELKIDKSFVLNMADDMQDRKIVQTIIDLAHNLDMHVVAEGVENQRVFDMLTGMGCEIGQGFHMARPMPVKPLSVWLNEIKQKNGAMA</sequence>
<dbReference type="PANTHER" id="PTHR33121">
    <property type="entry name" value="CYCLIC DI-GMP PHOSPHODIESTERASE PDEF"/>
    <property type="match status" value="1"/>
</dbReference>
<reference evidence="3" key="1">
    <citation type="submission" date="2018-06" db="EMBL/GenBank/DDBJ databases">
        <authorList>
            <person name="Zhirakovskaya E."/>
        </authorList>
    </citation>
    <scope>NUCLEOTIDE SEQUENCE</scope>
</reference>
<evidence type="ECO:0000259" key="1">
    <source>
        <dbReference type="PROSITE" id="PS50883"/>
    </source>
</evidence>
<dbReference type="Gene3D" id="3.30.70.270">
    <property type="match status" value="1"/>
</dbReference>
<dbReference type="SUPFAM" id="SSF141868">
    <property type="entry name" value="EAL domain-like"/>
    <property type="match status" value="1"/>
</dbReference>
<dbReference type="CDD" id="cd01948">
    <property type="entry name" value="EAL"/>
    <property type="match status" value="1"/>
</dbReference>
<gene>
    <name evidence="3" type="ORF">MNBD_GAMMA14-79</name>
</gene>
<dbReference type="NCBIfam" id="TIGR00254">
    <property type="entry name" value="GGDEF"/>
    <property type="match status" value="1"/>
</dbReference>
<dbReference type="SMART" id="SM00052">
    <property type="entry name" value="EAL"/>
    <property type="match status" value="1"/>
</dbReference>
<dbReference type="EMBL" id="UOFM01000299">
    <property type="protein sequence ID" value="VAW79260.1"/>
    <property type="molecule type" value="Genomic_DNA"/>
</dbReference>